<name>A0A8X6YM50_9ARAC</name>
<accession>A0A8X6YM50</accession>
<sequence>MKISDILNFLRCRKLIPKLPIRSKLAEAARRPISIQIYCCTNHAKEYNAVTPKKHKLQIRCSCLRDLPHVYIYGEILLSNNPLDRFLPSCHSNGFKHLFPNELKELLEIKREVPAQ</sequence>
<reference evidence="1" key="1">
    <citation type="submission" date="2020-08" db="EMBL/GenBank/DDBJ databases">
        <title>Multicomponent nature underlies the extraordinary mechanical properties of spider dragline silk.</title>
        <authorList>
            <person name="Kono N."/>
            <person name="Nakamura H."/>
            <person name="Mori M."/>
            <person name="Yoshida Y."/>
            <person name="Ohtoshi R."/>
            <person name="Malay A.D."/>
            <person name="Moran D.A.P."/>
            <person name="Tomita M."/>
            <person name="Numata K."/>
            <person name="Arakawa K."/>
        </authorList>
    </citation>
    <scope>NUCLEOTIDE SEQUENCE</scope>
</reference>
<dbReference type="AlphaFoldDB" id="A0A8X6YM50"/>
<dbReference type="EMBL" id="BMAV01019986">
    <property type="protein sequence ID" value="GFY73318.1"/>
    <property type="molecule type" value="Genomic_DNA"/>
</dbReference>
<proteinExistence type="predicted"/>
<evidence type="ECO:0000313" key="1">
    <source>
        <dbReference type="EMBL" id="GFY73318.1"/>
    </source>
</evidence>
<gene>
    <name evidence="1" type="ORF">TNIN_85851</name>
</gene>
<organism evidence="1 2">
    <name type="scientific">Trichonephila inaurata madagascariensis</name>
    <dbReference type="NCBI Taxonomy" id="2747483"/>
    <lineage>
        <taxon>Eukaryota</taxon>
        <taxon>Metazoa</taxon>
        <taxon>Ecdysozoa</taxon>
        <taxon>Arthropoda</taxon>
        <taxon>Chelicerata</taxon>
        <taxon>Arachnida</taxon>
        <taxon>Araneae</taxon>
        <taxon>Araneomorphae</taxon>
        <taxon>Entelegynae</taxon>
        <taxon>Araneoidea</taxon>
        <taxon>Nephilidae</taxon>
        <taxon>Trichonephila</taxon>
        <taxon>Trichonephila inaurata</taxon>
    </lineage>
</organism>
<dbReference type="Proteomes" id="UP000886998">
    <property type="component" value="Unassembled WGS sequence"/>
</dbReference>
<protein>
    <submittedName>
        <fullName evidence="1">Uncharacterized protein</fullName>
    </submittedName>
</protein>
<keyword evidence="2" id="KW-1185">Reference proteome</keyword>
<evidence type="ECO:0000313" key="2">
    <source>
        <dbReference type="Proteomes" id="UP000886998"/>
    </source>
</evidence>
<comment type="caution">
    <text evidence="1">The sequence shown here is derived from an EMBL/GenBank/DDBJ whole genome shotgun (WGS) entry which is preliminary data.</text>
</comment>